<dbReference type="InterPro" id="IPR011009">
    <property type="entry name" value="Kinase-like_dom_sf"/>
</dbReference>
<keyword evidence="2" id="KW-0106">Calcium</keyword>
<evidence type="ECO:0000313" key="6">
    <source>
        <dbReference type="Proteomes" id="UP000256970"/>
    </source>
</evidence>
<feature type="domain" description="EF-hand" evidence="4">
    <location>
        <begin position="155"/>
        <end position="190"/>
    </location>
</feature>
<evidence type="ECO:0000256" key="2">
    <source>
        <dbReference type="ARBA" id="ARBA00022837"/>
    </source>
</evidence>
<feature type="compositionally biased region" description="Basic and acidic residues" evidence="3">
    <location>
        <begin position="230"/>
        <end position="244"/>
    </location>
</feature>
<accession>A0A383VAB3</accession>
<protein>
    <recommendedName>
        <fullName evidence="4">EF-hand domain-containing protein</fullName>
    </recommendedName>
</protein>
<dbReference type="FunFam" id="1.10.238.10:FF:000178">
    <property type="entry name" value="Calmodulin-2 A"/>
    <property type="match status" value="1"/>
</dbReference>
<dbReference type="GO" id="GO:0005509">
    <property type="term" value="F:calcium ion binding"/>
    <property type="evidence" value="ECO:0007669"/>
    <property type="project" value="InterPro"/>
</dbReference>
<evidence type="ECO:0000256" key="3">
    <source>
        <dbReference type="SAM" id="MobiDB-lite"/>
    </source>
</evidence>
<keyword evidence="6" id="KW-1185">Reference proteome</keyword>
<dbReference type="GO" id="GO:0043226">
    <property type="term" value="C:organelle"/>
    <property type="evidence" value="ECO:0007669"/>
    <property type="project" value="UniProtKB-ARBA"/>
</dbReference>
<dbReference type="Gene3D" id="1.10.238.10">
    <property type="entry name" value="EF-hand"/>
    <property type="match status" value="1"/>
</dbReference>
<dbReference type="InterPro" id="IPR002048">
    <property type="entry name" value="EF_hand_dom"/>
</dbReference>
<feature type="compositionally biased region" description="Low complexity" evidence="3">
    <location>
        <begin position="273"/>
        <end position="282"/>
    </location>
</feature>
<organism evidence="5 6">
    <name type="scientific">Tetradesmus obliquus</name>
    <name type="common">Green alga</name>
    <name type="synonym">Acutodesmus obliquus</name>
    <dbReference type="NCBI Taxonomy" id="3088"/>
    <lineage>
        <taxon>Eukaryota</taxon>
        <taxon>Viridiplantae</taxon>
        <taxon>Chlorophyta</taxon>
        <taxon>core chlorophytes</taxon>
        <taxon>Chlorophyceae</taxon>
        <taxon>CS clade</taxon>
        <taxon>Sphaeropleales</taxon>
        <taxon>Scenedesmaceae</taxon>
        <taxon>Tetradesmus</taxon>
    </lineage>
</organism>
<dbReference type="PANTHER" id="PTHR23050">
    <property type="entry name" value="CALCIUM BINDING PROTEIN"/>
    <property type="match status" value="1"/>
</dbReference>
<dbReference type="Proteomes" id="UP000256970">
    <property type="component" value="Unassembled WGS sequence"/>
</dbReference>
<dbReference type="InterPro" id="IPR011992">
    <property type="entry name" value="EF-hand-dom_pair"/>
</dbReference>
<dbReference type="PROSITE" id="PS50222">
    <property type="entry name" value="EF_HAND_2"/>
    <property type="match status" value="3"/>
</dbReference>
<feature type="region of interest" description="Disordered" evidence="3">
    <location>
        <begin position="230"/>
        <end position="301"/>
    </location>
</feature>
<dbReference type="InterPro" id="IPR018247">
    <property type="entry name" value="EF_Hand_1_Ca_BS"/>
</dbReference>
<evidence type="ECO:0000313" key="5">
    <source>
        <dbReference type="EMBL" id="SZX61689.1"/>
    </source>
</evidence>
<dbReference type="SUPFAM" id="SSF56112">
    <property type="entry name" value="Protein kinase-like (PK-like)"/>
    <property type="match status" value="1"/>
</dbReference>
<dbReference type="EMBL" id="FNXT01000167">
    <property type="protein sequence ID" value="SZX61689.1"/>
    <property type="molecule type" value="Genomic_DNA"/>
</dbReference>
<evidence type="ECO:0000256" key="1">
    <source>
        <dbReference type="ARBA" id="ARBA00022737"/>
    </source>
</evidence>
<proteinExistence type="predicted"/>
<dbReference type="InterPro" id="IPR050145">
    <property type="entry name" value="Centrin_CML-like"/>
</dbReference>
<sequence length="301" mass="33220">MLVMEMLKLDVTMRPTCQQLLEHPWFSQAGEDGQASLLPEGNMSHVVARLEAFAGMSRMKRLALSLLCHTVTDRHITRLKEAFYAMDEDGDGHLTPAELTHALRSTDALAKSGFAAEIPPEALEELIAASDLYGEGYVDVDEFLAAMLANSNYTKTKDALRRSFDALDHDHDGFITSADLLNLQQQLLGEHHITKELADEMMSEVSSCIDEAHDGKMTYQEFCQMMNDDTNSHYHPKETPRRFSFDSIRSGKAMSETTMDDRSELPAAPPSQPTAASNSSAEAAEEPEQPVAAEQVVAAVN</sequence>
<dbReference type="Pfam" id="PF13499">
    <property type="entry name" value="EF-hand_7"/>
    <property type="match status" value="2"/>
</dbReference>
<feature type="domain" description="EF-hand" evidence="4">
    <location>
        <begin position="118"/>
        <end position="153"/>
    </location>
</feature>
<feature type="compositionally biased region" description="Low complexity" evidence="3">
    <location>
        <begin position="289"/>
        <end position="301"/>
    </location>
</feature>
<feature type="domain" description="EF-hand" evidence="4">
    <location>
        <begin position="74"/>
        <end position="109"/>
    </location>
</feature>
<name>A0A383VAB3_TETOB</name>
<dbReference type="CDD" id="cd00051">
    <property type="entry name" value="EFh"/>
    <property type="match status" value="2"/>
</dbReference>
<gene>
    <name evidence="5" type="ORF">BQ4739_LOCUS2188</name>
</gene>
<keyword evidence="1" id="KW-0677">Repeat</keyword>
<dbReference type="SMART" id="SM00054">
    <property type="entry name" value="EFh"/>
    <property type="match status" value="4"/>
</dbReference>
<dbReference type="SUPFAM" id="SSF47473">
    <property type="entry name" value="EF-hand"/>
    <property type="match status" value="1"/>
</dbReference>
<dbReference type="PROSITE" id="PS00018">
    <property type="entry name" value="EF_HAND_1"/>
    <property type="match status" value="2"/>
</dbReference>
<dbReference type="AlphaFoldDB" id="A0A383VAB3"/>
<reference evidence="5 6" key="1">
    <citation type="submission" date="2016-10" db="EMBL/GenBank/DDBJ databases">
        <authorList>
            <person name="Cai Z."/>
        </authorList>
    </citation>
    <scope>NUCLEOTIDE SEQUENCE [LARGE SCALE GENOMIC DNA]</scope>
</reference>
<evidence type="ECO:0000259" key="4">
    <source>
        <dbReference type="PROSITE" id="PS50222"/>
    </source>
</evidence>